<accession>A0A0G1WYY5</accession>
<gene>
    <name evidence="5" type="ORF">UY67_C0011G0015</name>
</gene>
<dbReference type="Proteomes" id="UP000034273">
    <property type="component" value="Unassembled WGS sequence"/>
</dbReference>
<evidence type="ECO:0008006" key="7">
    <source>
        <dbReference type="Google" id="ProtNLM"/>
    </source>
</evidence>
<dbReference type="AlphaFoldDB" id="A0A0G1WYY5"/>
<evidence type="ECO:0000313" key="5">
    <source>
        <dbReference type="EMBL" id="KKW24093.1"/>
    </source>
</evidence>
<dbReference type="PANTHER" id="PTHR31756">
    <property type="entry name" value="PYRUVATE, PHOSPHATE DIKINASE REGULATORY PROTEIN 1, CHLOROPLASTIC"/>
    <property type="match status" value="1"/>
</dbReference>
<sequence length="275" mass="30107">MTESASVRRTIFIVSDASGERASAMVSVLLEQFRNVSVTEQRFPEVRTPAQIAQIMHAAAKTHALVVYTLVGEGMAETAKNAADGLGIIAVNLFEQLLPSVSQWLGAQPSRNPGHAFDEKYFARLEAIFFAQRNDDGKNLQDLLKADVVVLGLSRTGKTPVCRALADHRVLAANIPIVPGISLPTELQEVDPRRVYVLQMGLDRLLAVRSSRLNSLGMDAGAVYVDRDAIRAEVLAVTRLLTLHPEWARIDVTRCGVEEAAAMIMAKHQERFPQG</sequence>
<dbReference type="GO" id="GO:0005524">
    <property type="term" value="F:ATP binding"/>
    <property type="evidence" value="ECO:0007669"/>
    <property type="project" value="InterPro"/>
</dbReference>
<evidence type="ECO:0000256" key="1">
    <source>
        <dbReference type="ARBA" id="ARBA00022527"/>
    </source>
</evidence>
<evidence type="ECO:0000256" key="4">
    <source>
        <dbReference type="ARBA" id="ARBA00022777"/>
    </source>
</evidence>
<evidence type="ECO:0000256" key="3">
    <source>
        <dbReference type="ARBA" id="ARBA00022741"/>
    </source>
</evidence>
<name>A0A0G1WYY5_9BACT</name>
<keyword evidence="3" id="KW-0547">Nucleotide-binding</keyword>
<keyword evidence="4" id="KW-0418">Kinase</keyword>
<reference evidence="5 6" key="1">
    <citation type="journal article" date="2015" name="Nature">
        <title>rRNA introns, odd ribosomes, and small enigmatic genomes across a large radiation of phyla.</title>
        <authorList>
            <person name="Brown C.T."/>
            <person name="Hug L.A."/>
            <person name="Thomas B.C."/>
            <person name="Sharon I."/>
            <person name="Castelle C.J."/>
            <person name="Singh A."/>
            <person name="Wilkins M.J."/>
            <person name="Williams K.H."/>
            <person name="Banfield J.F."/>
        </authorList>
    </citation>
    <scope>NUCLEOTIDE SEQUENCE [LARGE SCALE GENOMIC DNA]</scope>
</reference>
<protein>
    <recommendedName>
        <fullName evidence="7">Pyruvate, phosphate dikinase regulatory protein</fullName>
    </recommendedName>
</protein>
<keyword evidence="1" id="KW-0723">Serine/threonine-protein kinase</keyword>
<dbReference type="PANTHER" id="PTHR31756:SF3">
    <property type="entry name" value="PYRUVATE, PHOSPHATE DIKINASE REGULATORY PROTEIN 1, CHLOROPLASTIC"/>
    <property type="match status" value="1"/>
</dbReference>
<evidence type="ECO:0000313" key="6">
    <source>
        <dbReference type="Proteomes" id="UP000034273"/>
    </source>
</evidence>
<proteinExistence type="predicted"/>
<evidence type="ECO:0000256" key="2">
    <source>
        <dbReference type="ARBA" id="ARBA00022679"/>
    </source>
</evidence>
<dbReference type="NCBIfam" id="NF003742">
    <property type="entry name" value="PRK05339.1"/>
    <property type="match status" value="1"/>
</dbReference>
<keyword evidence="2" id="KW-0808">Transferase</keyword>
<dbReference type="PATRIC" id="fig|1618671.3.peg.475"/>
<comment type="caution">
    <text evidence="5">The sequence shown here is derived from an EMBL/GenBank/DDBJ whole genome shotgun (WGS) entry which is preliminary data.</text>
</comment>
<dbReference type="STRING" id="1618671.UY67_C0011G0015"/>
<dbReference type="GO" id="GO:0004674">
    <property type="term" value="F:protein serine/threonine kinase activity"/>
    <property type="evidence" value="ECO:0007669"/>
    <property type="project" value="UniProtKB-KW"/>
</dbReference>
<dbReference type="Pfam" id="PF03618">
    <property type="entry name" value="Kinase-PPPase"/>
    <property type="match status" value="1"/>
</dbReference>
<organism evidence="5 6">
    <name type="scientific">Candidatus Kaiserbacteria bacterium GW2011_GWA2_52_12</name>
    <dbReference type="NCBI Taxonomy" id="1618671"/>
    <lineage>
        <taxon>Bacteria</taxon>
        <taxon>Candidatus Kaiseribacteriota</taxon>
    </lineage>
</organism>
<dbReference type="EMBL" id="LCQW01000011">
    <property type="protein sequence ID" value="KKW24093.1"/>
    <property type="molecule type" value="Genomic_DNA"/>
</dbReference>
<dbReference type="InterPro" id="IPR005177">
    <property type="entry name" value="Kinase-pyrophosphorylase"/>
</dbReference>